<dbReference type="Proteomes" id="UP000006898">
    <property type="component" value="Chromosome"/>
</dbReference>
<evidence type="ECO:0000313" key="1">
    <source>
        <dbReference type="EMBL" id="CBE67929.1"/>
    </source>
</evidence>
<accession>D5MM43</accession>
<name>D5MM43_METO1</name>
<dbReference type="STRING" id="671143.DAMO_0868"/>
<reference evidence="1 2" key="1">
    <citation type="journal article" date="2010" name="Nature">
        <title>Nitrite-driven anaerobic methane oxidation by oxygenic bacteria.</title>
        <authorList>
            <person name="Ettwig K.F."/>
            <person name="Butler M.K."/>
            <person name="Le Paslier D."/>
            <person name="Pelletier E."/>
            <person name="Mangenot S."/>
            <person name="Kuypers M.M.M."/>
            <person name="Schreiber F."/>
            <person name="Dutilh B.E."/>
            <person name="Zedelius J."/>
            <person name="de Beer D."/>
            <person name="Gloerich J."/>
            <person name="Wessels H.J.C.T."/>
            <person name="van Allen T."/>
            <person name="Luesken F."/>
            <person name="Wu M."/>
            <person name="van de Pas-Schoonen K.T."/>
            <person name="Op den Camp H.J.M."/>
            <person name="Janssen-Megens E.M."/>
            <person name="Francoijs K-J."/>
            <person name="Stunnenberg H."/>
            <person name="Weissenbach J."/>
            <person name="Jetten M.S.M."/>
            <person name="Strous M."/>
        </authorList>
    </citation>
    <scope>NUCLEOTIDE SEQUENCE [LARGE SCALE GENOMIC DNA]</scope>
</reference>
<protein>
    <submittedName>
        <fullName evidence="1">Uncharacterized protein</fullName>
    </submittedName>
</protein>
<organism evidence="1 2">
    <name type="scientific">Methylomirabilis oxygeniifera</name>
    <dbReference type="NCBI Taxonomy" id="671143"/>
    <lineage>
        <taxon>Bacteria</taxon>
        <taxon>Candidatus Methylomirabilota</taxon>
        <taxon>Candidatus Methylomirabilia</taxon>
        <taxon>Candidatus Methylomirabilales</taxon>
        <taxon>Candidatus Methylomirabilaceae</taxon>
        <taxon>Candidatus Methylomirabilis</taxon>
    </lineage>
</organism>
<proteinExistence type="predicted"/>
<dbReference type="EMBL" id="FP565575">
    <property type="protein sequence ID" value="CBE67929.1"/>
    <property type="molecule type" value="Genomic_DNA"/>
</dbReference>
<dbReference type="KEGG" id="mox:DAMO_0868"/>
<evidence type="ECO:0000313" key="2">
    <source>
        <dbReference type="Proteomes" id="UP000006898"/>
    </source>
</evidence>
<dbReference type="AlphaFoldDB" id="D5MM43"/>
<gene>
    <name evidence="1" type="ORF">DAMO_0868</name>
</gene>
<sequence>MPNLLRDLHCSFYPSSFRGTRAGEHDPLLSVTVFHVTYYTVSAIFIQIHH</sequence>
<dbReference type="HOGENOM" id="CLU_3115793_0_0_0"/>